<dbReference type="Proteomes" id="UP001420932">
    <property type="component" value="Unassembled WGS sequence"/>
</dbReference>
<keyword evidence="4" id="KW-1185">Reference proteome</keyword>
<feature type="chain" id="PRO_5043036688" evidence="2">
    <location>
        <begin position="24"/>
        <end position="159"/>
    </location>
</feature>
<feature type="signal peptide" evidence="2">
    <location>
        <begin position="1"/>
        <end position="23"/>
    </location>
</feature>
<name>A0AAP0F1M5_9MAGN</name>
<reference evidence="3 4" key="1">
    <citation type="submission" date="2024-01" db="EMBL/GenBank/DDBJ databases">
        <title>Genome assemblies of Stephania.</title>
        <authorList>
            <person name="Yang L."/>
        </authorList>
    </citation>
    <scope>NUCLEOTIDE SEQUENCE [LARGE SCALE GENOMIC DNA]</scope>
    <source>
        <strain evidence="3">YNDBR</strain>
        <tissue evidence="3">Leaf</tissue>
    </source>
</reference>
<dbReference type="EMBL" id="JBBNAF010000011">
    <property type="protein sequence ID" value="KAK9098979.1"/>
    <property type="molecule type" value="Genomic_DNA"/>
</dbReference>
<gene>
    <name evidence="3" type="ORF">Syun_026024</name>
</gene>
<organism evidence="3 4">
    <name type="scientific">Stephania yunnanensis</name>
    <dbReference type="NCBI Taxonomy" id="152371"/>
    <lineage>
        <taxon>Eukaryota</taxon>
        <taxon>Viridiplantae</taxon>
        <taxon>Streptophyta</taxon>
        <taxon>Embryophyta</taxon>
        <taxon>Tracheophyta</taxon>
        <taxon>Spermatophyta</taxon>
        <taxon>Magnoliopsida</taxon>
        <taxon>Ranunculales</taxon>
        <taxon>Menispermaceae</taxon>
        <taxon>Menispermoideae</taxon>
        <taxon>Cissampelideae</taxon>
        <taxon>Stephania</taxon>
    </lineage>
</organism>
<sequence>MGARSLLWWSALHLLGSSPFLMGMHFPATGTALLHQATKHGFSFKPKVSNYYNFETLRKMNQPSSRPGKGKIDQPSSGPGKRRLVTTSEPAEDCYDLLLYRCEEMNHFVNGHVNSNTILKQFITQYKVAVNRKFENQEVANFECYHKKQDLITKIPYER</sequence>
<proteinExistence type="predicted"/>
<accession>A0AAP0F1M5</accession>
<keyword evidence="2" id="KW-0732">Signal</keyword>
<evidence type="ECO:0000256" key="2">
    <source>
        <dbReference type="SAM" id="SignalP"/>
    </source>
</evidence>
<comment type="caution">
    <text evidence="3">The sequence shown here is derived from an EMBL/GenBank/DDBJ whole genome shotgun (WGS) entry which is preliminary data.</text>
</comment>
<protein>
    <submittedName>
        <fullName evidence="3">Uncharacterized protein</fullName>
    </submittedName>
</protein>
<evidence type="ECO:0000313" key="4">
    <source>
        <dbReference type="Proteomes" id="UP001420932"/>
    </source>
</evidence>
<feature type="region of interest" description="Disordered" evidence="1">
    <location>
        <begin position="60"/>
        <end position="85"/>
    </location>
</feature>
<dbReference type="AlphaFoldDB" id="A0AAP0F1M5"/>
<evidence type="ECO:0000313" key="3">
    <source>
        <dbReference type="EMBL" id="KAK9098979.1"/>
    </source>
</evidence>
<evidence type="ECO:0000256" key="1">
    <source>
        <dbReference type="SAM" id="MobiDB-lite"/>
    </source>
</evidence>